<comment type="caution">
    <text evidence="1">The sequence shown here is derived from an EMBL/GenBank/DDBJ whole genome shotgun (WGS) entry which is preliminary data.</text>
</comment>
<dbReference type="Proteomes" id="UP001177120">
    <property type="component" value="Unassembled WGS sequence"/>
</dbReference>
<accession>A0ABS2WIA0</accession>
<reference evidence="1" key="1">
    <citation type="journal article" date="2024" name="Int. J. Syst. Evol. Microbiol.">
        <title>Polycladomyces zharkentensis sp. nov., a novel thermophilic cellulose- and starch-degrading member of the Bacillota from a geothermal aquifer in Kazakhstan.</title>
        <authorList>
            <person name="Mashzhan A."/>
            <person name="Kistaubayeva A."/>
            <person name="Javier-Lopez R."/>
            <person name="Bissenova U."/>
            <person name="Bissenbay A."/>
            <person name="Birkeland N.K."/>
        </authorList>
    </citation>
    <scope>NUCLEOTIDE SEQUENCE</scope>
    <source>
        <strain evidence="1">ZKZ2T</strain>
    </source>
</reference>
<dbReference type="EMBL" id="JAFHAP010000007">
    <property type="protein sequence ID" value="MBN2909203.1"/>
    <property type="molecule type" value="Genomic_DNA"/>
</dbReference>
<proteinExistence type="predicted"/>
<organism evidence="1 2">
    <name type="scientific">Polycladomyces zharkentensis</name>
    <dbReference type="NCBI Taxonomy" id="2807616"/>
    <lineage>
        <taxon>Bacteria</taxon>
        <taxon>Bacillati</taxon>
        <taxon>Bacillota</taxon>
        <taxon>Bacilli</taxon>
        <taxon>Bacillales</taxon>
        <taxon>Thermoactinomycetaceae</taxon>
        <taxon>Polycladomyces</taxon>
    </lineage>
</organism>
<gene>
    <name evidence="1" type="ORF">JQC72_06660</name>
</gene>
<name>A0ABS2WIA0_9BACL</name>
<evidence type="ECO:0000313" key="1">
    <source>
        <dbReference type="EMBL" id="MBN2909203.1"/>
    </source>
</evidence>
<dbReference type="RefSeq" id="WP_205494007.1">
    <property type="nucleotide sequence ID" value="NZ_JAFHAP010000007.1"/>
</dbReference>
<keyword evidence="2" id="KW-1185">Reference proteome</keyword>
<protein>
    <submittedName>
        <fullName evidence="1">Uncharacterized protein</fullName>
    </submittedName>
</protein>
<evidence type="ECO:0000313" key="2">
    <source>
        <dbReference type="Proteomes" id="UP001177120"/>
    </source>
</evidence>
<sequence length="110" mass="13128">MKLEMLRNINLHDSLMESIHFIEDKKELRINLELCNWKQKNYKEGEAELVSKILIFKDVEEYNIEPDFPINSDEILEVKITEPSKVEIIILGESDIKKMNIRAKYFLWSD</sequence>